<feature type="coiled-coil region" evidence="1">
    <location>
        <begin position="49"/>
        <end position="194"/>
    </location>
</feature>
<dbReference type="AlphaFoldDB" id="A0AA40C6S5"/>
<gene>
    <name evidence="2" type="ORF">B0T14DRAFT_562924</name>
</gene>
<comment type="caution">
    <text evidence="2">The sequence shown here is derived from an EMBL/GenBank/DDBJ whole genome shotgun (WGS) entry which is preliminary data.</text>
</comment>
<feature type="coiled-coil region" evidence="1">
    <location>
        <begin position="236"/>
        <end position="274"/>
    </location>
</feature>
<evidence type="ECO:0000256" key="1">
    <source>
        <dbReference type="SAM" id="Coils"/>
    </source>
</evidence>
<accession>A0AA40C6S5</accession>
<reference evidence="2" key="1">
    <citation type="submission" date="2023-06" db="EMBL/GenBank/DDBJ databases">
        <title>Genome-scale phylogeny and comparative genomics of the fungal order Sordariales.</title>
        <authorList>
            <consortium name="Lawrence Berkeley National Laboratory"/>
            <person name="Hensen N."/>
            <person name="Bonometti L."/>
            <person name="Westerberg I."/>
            <person name="Brannstrom I.O."/>
            <person name="Guillou S."/>
            <person name="Cros-Aarteil S."/>
            <person name="Calhoun S."/>
            <person name="Haridas S."/>
            <person name="Kuo A."/>
            <person name="Mondo S."/>
            <person name="Pangilinan J."/>
            <person name="Riley R."/>
            <person name="Labutti K."/>
            <person name="Andreopoulos B."/>
            <person name="Lipzen A."/>
            <person name="Chen C."/>
            <person name="Yanf M."/>
            <person name="Daum C."/>
            <person name="Ng V."/>
            <person name="Clum A."/>
            <person name="Steindorff A."/>
            <person name="Ohm R."/>
            <person name="Martin F."/>
            <person name="Silar P."/>
            <person name="Natvig D."/>
            <person name="Lalanne C."/>
            <person name="Gautier V."/>
            <person name="Ament-Velasquez S.L."/>
            <person name="Kruys A."/>
            <person name="Hutchinson M.I."/>
            <person name="Powell A.J."/>
            <person name="Barry K."/>
            <person name="Miller A.N."/>
            <person name="Grigoriev I.V."/>
            <person name="Debuchy R."/>
            <person name="Gladieux P."/>
            <person name="Thoren M.H."/>
            <person name="Johannesson H."/>
        </authorList>
    </citation>
    <scope>NUCLEOTIDE SEQUENCE</scope>
    <source>
        <strain evidence="2">CBS 606.72</strain>
    </source>
</reference>
<dbReference type="EMBL" id="JAULSU010000002">
    <property type="protein sequence ID" value="KAK0627080.1"/>
    <property type="molecule type" value="Genomic_DNA"/>
</dbReference>
<evidence type="ECO:0000313" key="2">
    <source>
        <dbReference type="EMBL" id="KAK0627080.1"/>
    </source>
</evidence>
<keyword evidence="1" id="KW-0175">Coiled coil</keyword>
<evidence type="ECO:0000313" key="3">
    <source>
        <dbReference type="Proteomes" id="UP001175000"/>
    </source>
</evidence>
<sequence>MATEAVEECIQVSTDPLPCGPRARKRSTQLAKRAKIMRPGKQNADLETITDLSNQLRNAQGEVSELKARNVHLEMQQNDKRQLIKTLKAQNAYLETTLVDWNNQLRSAQDETKELKAQNARLETSVEENDKLRKRWAAALSNRRLIMTFQARNDYLEKRNDELRKDRLSNRRSIKALEERNAHLQTMLADLGSQLKNAHDKTKELSGRITAIEAVKALLKMEVEELGQKLSVSEQVRQLAAQKDDTTKALEEQNSTLEVELKDAMKKIKALEVDHSHLTV</sequence>
<keyword evidence="3" id="KW-1185">Reference proteome</keyword>
<organism evidence="2 3">
    <name type="scientific">Immersiella caudata</name>
    <dbReference type="NCBI Taxonomy" id="314043"/>
    <lineage>
        <taxon>Eukaryota</taxon>
        <taxon>Fungi</taxon>
        <taxon>Dikarya</taxon>
        <taxon>Ascomycota</taxon>
        <taxon>Pezizomycotina</taxon>
        <taxon>Sordariomycetes</taxon>
        <taxon>Sordariomycetidae</taxon>
        <taxon>Sordariales</taxon>
        <taxon>Lasiosphaeriaceae</taxon>
        <taxon>Immersiella</taxon>
    </lineage>
</organism>
<proteinExistence type="predicted"/>
<protein>
    <submittedName>
        <fullName evidence="2">Uncharacterized protein</fullName>
    </submittedName>
</protein>
<dbReference type="Proteomes" id="UP001175000">
    <property type="component" value="Unassembled WGS sequence"/>
</dbReference>
<name>A0AA40C6S5_9PEZI</name>